<dbReference type="InterPro" id="IPR009951">
    <property type="entry name" value="Host-nuc_inhib_Gam"/>
</dbReference>
<evidence type="ECO:0000313" key="2">
    <source>
        <dbReference type="Proteomes" id="UP000247454"/>
    </source>
</evidence>
<keyword evidence="2" id="KW-1185">Reference proteome</keyword>
<dbReference type="SUPFAM" id="SSF161266">
    <property type="entry name" value="Gam-like"/>
    <property type="match status" value="1"/>
</dbReference>
<dbReference type="Proteomes" id="UP000247454">
    <property type="component" value="Unassembled WGS sequence"/>
</dbReference>
<dbReference type="AlphaFoldDB" id="A0A318SZN7"/>
<gene>
    <name evidence="1" type="ORF">C7477_11824</name>
</gene>
<dbReference type="Gene3D" id="1.20.5.170">
    <property type="match status" value="1"/>
</dbReference>
<name>A0A318SZN7_9HYPH</name>
<organism evidence="1 2">
    <name type="scientific">Phyllobacterium leguminum</name>
    <dbReference type="NCBI Taxonomy" id="314237"/>
    <lineage>
        <taxon>Bacteria</taxon>
        <taxon>Pseudomonadati</taxon>
        <taxon>Pseudomonadota</taxon>
        <taxon>Alphaproteobacteria</taxon>
        <taxon>Hyphomicrobiales</taxon>
        <taxon>Phyllobacteriaceae</taxon>
        <taxon>Phyllobacterium</taxon>
    </lineage>
</organism>
<comment type="caution">
    <text evidence="1">The sequence shown here is derived from an EMBL/GenBank/DDBJ whole genome shotgun (WGS) entry which is preliminary data.</text>
</comment>
<dbReference type="OrthoDB" id="8141487at2"/>
<reference evidence="1 2" key="1">
    <citation type="submission" date="2018-06" db="EMBL/GenBank/DDBJ databases">
        <title>Genomic Encyclopedia of Type Strains, Phase III (KMG-III): the genomes of soil and plant-associated and newly described type strains.</title>
        <authorList>
            <person name="Whitman W."/>
        </authorList>
    </citation>
    <scope>NUCLEOTIDE SEQUENCE [LARGE SCALE GENOMIC DNA]</scope>
    <source>
        <strain evidence="1 2">ORS 1419</strain>
    </source>
</reference>
<accession>A0A318SZN7</accession>
<evidence type="ECO:0000313" key="1">
    <source>
        <dbReference type="EMBL" id="PYE86886.1"/>
    </source>
</evidence>
<sequence length="174" mass="19151">MAKKSKLKALARVPQSREQAAAAVGRIGTLRREIDARKAAKDEKVRQAGEELEREIAPLVEEMGQQVEGIQVYCEANRTALTNDGRVKYHDFGTGRVSWRQRPPKVSVSNVKAIIEHCKKFGLKAFLREKVEINKDAMLADPDTAQMITGVSISSDGEDFVIETAELQTAGAEG</sequence>
<dbReference type="GO" id="GO:0003690">
    <property type="term" value="F:double-stranded DNA binding"/>
    <property type="evidence" value="ECO:0007669"/>
    <property type="project" value="InterPro"/>
</dbReference>
<dbReference type="EMBL" id="QJTF01000018">
    <property type="protein sequence ID" value="PYE86886.1"/>
    <property type="molecule type" value="Genomic_DNA"/>
</dbReference>
<protein>
    <submittedName>
        <fullName evidence="1">Phage host-nuclease inhibitor protein Gam</fullName>
    </submittedName>
</protein>
<proteinExistence type="predicted"/>
<dbReference type="GO" id="GO:0042262">
    <property type="term" value="P:DNA protection"/>
    <property type="evidence" value="ECO:0007669"/>
    <property type="project" value="InterPro"/>
</dbReference>
<dbReference type="Pfam" id="PF07352">
    <property type="entry name" value="Phage_Mu_Gam"/>
    <property type="match status" value="1"/>
</dbReference>